<name>A0A975S8P6_9MICC</name>
<dbReference type="InterPro" id="IPR025101">
    <property type="entry name" value="DUF4012"/>
</dbReference>
<reference evidence="1" key="1">
    <citation type="submission" date="2021-06" db="EMBL/GenBank/DDBJ databases">
        <title>Novel species in genus Arthrobacter.</title>
        <authorList>
            <person name="Zhang G."/>
        </authorList>
    </citation>
    <scope>NUCLEOTIDE SEQUENCE</scope>
    <source>
        <strain evidence="1">Zg-ZUI122</strain>
    </source>
</reference>
<dbReference type="KEGG" id="asun:KG104_05185"/>
<dbReference type="Pfam" id="PF13196">
    <property type="entry name" value="DUF4012"/>
    <property type="match status" value="1"/>
</dbReference>
<dbReference type="AlphaFoldDB" id="A0A975S8P6"/>
<sequence length="397" mass="42326">MLGASEPRNYLILIQNNGEARATGGIPGALAILKVVDGRLELGEQSSAGAIDRFIPPLEVDPEQVAIYSARLGVQMQNVNLTPDFPTAAETAKRMWDSRHEGQTVDGVLALDPVVLSRLLDVTGPVELTDPEVLRLLQGTDLPTSLTQENVISTLLSDVYREIEEPELQDAYFAAVAGEVFAAFTAGGGDETQLLRALTSSVEDRRLYLWSSHAGEQNIISSTALAGSVTGSGSGGATFGAYFNDGTGAKMDYYVKRTAQLRKTCQPDGYSRYTVRLTVANTAPEDAATSLPDYVTGAGVFNVAPGRVRTNNVVYGPAQALVESATLNGEKVPFGAGKHGQRPLGTVTTELGPGENAVLEVTFFQVVQESEPQLRLTPGIQPLEDVLLPPEFDSSCR</sequence>
<accession>A0A975S8P6</accession>
<evidence type="ECO:0000313" key="1">
    <source>
        <dbReference type="EMBL" id="QWQ37890.1"/>
    </source>
</evidence>
<dbReference type="Proteomes" id="UP000680588">
    <property type="component" value="Chromosome"/>
</dbReference>
<evidence type="ECO:0000313" key="2">
    <source>
        <dbReference type="Proteomes" id="UP000680588"/>
    </source>
</evidence>
<protein>
    <submittedName>
        <fullName evidence="1">DUF4012 domain-containing protein</fullName>
    </submittedName>
</protein>
<organism evidence="1 2">
    <name type="scientific">Arthrobacter sunyaminii</name>
    <dbReference type="NCBI Taxonomy" id="2816859"/>
    <lineage>
        <taxon>Bacteria</taxon>
        <taxon>Bacillati</taxon>
        <taxon>Actinomycetota</taxon>
        <taxon>Actinomycetes</taxon>
        <taxon>Micrococcales</taxon>
        <taxon>Micrococcaceae</taxon>
        <taxon>Arthrobacter</taxon>
    </lineage>
</organism>
<dbReference type="EMBL" id="CP076456">
    <property type="protein sequence ID" value="QWQ37890.1"/>
    <property type="molecule type" value="Genomic_DNA"/>
</dbReference>
<keyword evidence="2" id="KW-1185">Reference proteome</keyword>
<proteinExistence type="predicted"/>
<gene>
    <name evidence="1" type="ORF">KG104_05185</name>
</gene>